<dbReference type="Gene3D" id="3.10.450.620">
    <property type="entry name" value="JHP933, nucleotidyltransferase-like core domain"/>
    <property type="match status" value="1"/>
</dbReference>
<dbReference type="Pfam" id="PF08843">
    <property type="entry name" value="AbiEii"/>
    <property type="match status" value="1"/>
</dbReference>
<evidence type="ECO:0000313" key="1">
    <source>
        <dbReference type="EMBL" id="QBR83748.1"/>
    </source>
</evidence>
<dbReference type="AlphaFoldDB" id="A0AAX1EF73"/>
<proteinExistence type="predicted"/>
<dbReference type="GO" id="GO:0016740">
    <property type="term" value="F:transferase activity"/>
    <property type="evidence" value="ECO:0007669"/>
    <property type="project" value="UniProtKB-KW"/>
</dbReference>
<organism evidence="1 2">
    <name type="scientific">Legionella israelensis</name>
    <dbReference type="NCBI Taxonomy" id="454"/>
    <lineage>
        <taxon>Bacteria</taxon>
        <taxon>Pseudomonadati</taxon>
        <taxon>Pseudomonadota</taxon>
        <taxon>Gammaproteobacteria</taxon>
        <taxon>Legionellales</taxon>
        <taxon>Legionellaceae</taxon>
        <taxon>Legionella</taxon>
    </lineage>
</organism>
<dbReference type="RefSeq" id="WP_135060077.1">
    <property type="nucleotide sequence ID" value="NZ_CP038254.1"/>
</dbReference>
<keyword evidence="1" id="KW-0808">Transferase</keyword>
<sequence>MEEIDPTIFADIADALGIEEPVLVEKDYYAIQLLKLLHSINDTSYSYIFAGGTCLSKAHIDIFRMSEDVDIKLIPSFDVQNKSRSAQKSLRNQFHQKLYTLLDTHITFELSEKIKRDEGKYLQCLIKYPRSHPKIKALRPEIQLEITETTLLEPAISRPISSMYSQMLKLPPEIPHCHCATIEVTASEKLVSLLRRTAACERDNSRKDDETLVRHIYDLHLINQSNADMTKISGLIKQVIQIDIEQFGSQHPQFRDDPYKELRYGFKLLQEDVKHKERYLNFIGPVSIQSKSR</sequence>
<dbReference type="EMBL" id="CP038254">
    <property type="protein sequence ID" value="QBR83748.1"/>
    <property type="molecule type" value="Genomic_DNA"/>
</dbReference>
<evidence type="ECO:0000313" key="2">
    <source>
        <dbReference type="Proteomes" id="UP000295517"/>
    </source>
</evidence>
<dbReference type="InterPro" id="IPR014942">
    <property type="entry name" value="AbiEii"/>
</dbReference>
<protein>
    <submittedName>
        <fullName evidence="1">Nucleotidyl transferase AbiEii/AbiGii toxin family protein</fullName>
    </submittedName>
</protein>
<name>A0AAX1EF73_9GAMM</name>
<reference evidence="1 2" key="1">
    <citation type="submission" date="2019-03" db="EMBL/GenBank/DDBJ databases">
        <title>Diverse conjugative elements silence natural transformation in Legionella species.</title>
        <authorList>
            <person name="Durieux I."/>
            <person name="Ginevra C."/>
            <person name="Attaiech L."/>
            <person name="Picq K."/>
            <person name="Juan P.A."/>
            <person name="Jarraud S."/>
            <person name="Charpentier X."/>
        </authorList>
    </citation>
    <scope>NUCLEOTIDE SEQUENCE [LARGE SCALE GENOMIC DNA]</scope>
    <source>
        <strain evidence="1 2">HL-0427-4011</strain>
    </source>
</reference>
<gene>
    <name evidence="1" type="ORF">E3983_04885</name>
</gene>
<accession>A0AAX1EF73</accession>
<dbReference type="Proteomes" id="UP000295517">
    <property type="component" value="Chromosome"/>
</dbReference>